<evidence type="ECO:0000256" key="4">
    <source>
        <dbReference type="ARBA" id="ARBA00023180"/>
    </source>
</evidence>
<name>A0ABC8SPR9_9AQUA</name>
<dbReference type="AlphaFoldDB" id="A0ABC8SPR9"/>
<evidence type="ECO:0000256" key="1">
    <source>
        <dbReference type="ARBA" id="ARBA00004167"/>
    </source>
</evidence>
<feature type="chain" id="PRO_5044776432" description="non-specific serine/threonine protein kinase" evidence="8">
    <location>
        <begin position="24"/>
        <end position="328"/>
    </location>
</feature>
<reference evidence="11 12" key="1">
    <citation type="submission" date="2024-02" db="EMBL/GenBank/DDBJ databases">
        <authorList>
            <person name="Vignale AGUSTIN F."/>
            <person name="Sosa J E."/>
            <person name="Modenutti C."/>
        </authorList>
    </citation>
    <scope>NUCLEOTIDE SEQUENCE [LARGE SCALE GENOMIC DNA]</scope>
</reference>
<dbReference type="PANTHER" id="PTHR33138:SF72">
    <property type="entry name" value="WALL-ASSOCIATED RECEPTOR KINASE CARBOXY-TERMINAL PROTEIN"/>
    <property type="match status" value="1"/>
</dbReference>
<comment type="catalytic activity">
    <reaction evidence="6">
        <text>L-seryl-[protein] + ATP = O-phospho-L-seryl-[protein] + ADP + H(+)</text>
        <dbReference type="Rhea" id="RHEA:17989"/>
        <dbReference type="Rhea" id="RHEA-COMP:9863"/>
        <dbReference type="Rhea" id="RHEA-COMP:11604"/>
        <dbReference type="ChEBI" id="CHEBI:15378"/>
        <dbReference type="ChEBI" id="CHEBI:29999"/>
        <dbReference type="ChEBI" id="CHEBI:30616"/>
        <dbReference type="ChEBI" id="CHEBI:83421"/>
        <dbReference type="ChEBI" id="CHEBI:456216"/>
        <dbReference type="EC" id="2.7.11.1"/>
    </reaction>
</comment>
<comment type="caution">
    <text evidence="11">The sequence shown here is derived from an EMBL/GenBank/DDBJ whole genome shotgun (WGS) entry which is preliminary data.</text>
</comment>
<feature type="transmembrane region" description="Helical" evidence="7">
    <location>
        <begin position="267"/>
        <end position="290"/>
    </location>
</feature>
<keyword evidence="7" id="KW-0472">Membrane</keyword>
<dbReference type="Pfam" id="PF14380">
    <property type="entry name" value="WAK_assoc"/>
    <property type="match status" value="1"/>
</dbReference>
<proteinExistence type="predicted"/>
<evidence type="ECO:0000256" key="7">
    <source>
        <dbReference type="SAM" id="Phobius"/>
    </source>
</evidence>
<evidence type="ECO:0000256" key="8">
    <source>
        <dbReference type="SAM" id="SignalP"/>
    </source>
</evidence>
<evidence type="ECO:0000313" key="11">
    <source>
        <dbReference type="EMBL" id="CAK9159186.1"/>
    </source>
</evidence>
<sequence length="328" mass="36457">MHPNLFMIMIGISIFSHLPMFLCQDNEQYTACGELSECANIQGIGYPFWGQNRLPYCGHPHFRLNCQGDAPIITILSMDFRVLAIDNKTQTLTVARQDLWNNICPIFLYNTTMDFNIFGYSIRQRNISLHYGCTRFPVPLKNQFLCNVNDTPSSSYFTMGETPNFVINNTTITCNSNVIVPVNETSTEILSSLSATTNNLTAALDGGFQLQWDANNMYCTQCNDSGGRCGSDSSNTSFACYCLDGSYARTCRNTDQTGKGKTHLKSIPVAVIAVAFAVGIGILVATVFCFRRKFALSKTDKFKNVKVFLKSCGSIALKRICTCYARQS</sequence>
<evidence type="ECO:0000313" key="12">
    <source>
        <dbReference type="Proteomes" id="UP001642360"/>
    </source>
</evidence>
<protein>
    <recommendedName>
        <fullName evidence="2">non-specific serine/threonine protein kinase</fullName>
        <ecNumber evidence="2">2.7.11.1</ecNumber>
    </recommendedName>
</protein>
<dbReference type="PANTHER" id="PTHR33138">
    <property type="entry name" value="OS01G0690200 PROTEIN"/>
    <property type="match status" value="1"/>
</dbReference>
<evidence type="ECO:0000256" key="2">
    <source>
        <dbReference type="ARBA" id="ARBA00012513"/>
    </source>
</evidence>
<gene>
    <name evidence="11" type="ORF">ILEXP_LOCUS27881</name>
</gene>
<evidence type="ECO:0000259" key="9">
    <source>
        <dbReference type="Pfam" id="PF13947"/>
    </source>
</evidence>
<keyword evidence="3 8" id="KW-0732">Signal</keyword>
<dbReference type="Pfam" id="PF13947">
    <property type="entry name" value="GUB_WAK_bind"/>
    <property type="match status" value="1"/>
</dbReference>
<dbReference type="Proteomes" id="UP001642360">
    <property type="component" value="Unassembled WGS sequence"/>
</dbReference>
<dbReference type="InterPro" id="IPR032872">
    <property type="entry name" value="WAK_assoc_C"/>
</dbReference>
<comment type="subcellular location">
    <subcellularLocation>
        <location evidence="1">Membrane</location>
        <topology evidence="1">Single-pass membrane protein</topology>
    </subcellularLocation>
</comment>
<dbReference type="EMBL" id="CAUOFW020003317">
    <property type="protein sequence ID" value="CAK9159186.1"/>
    <property type="molecule type" value="Genomic_DNA"/>
</dbReference>
<dbReference type="EC" id="2.7.11.1" evidence="2"/>
<feature type="domain" description="Wall-associated receptor kinase galacturonan-binding" evidence="9">
    <location>
        <begin position="32"/>
        <end position="96"/>
    </location>
</feature>
<comment type="catalytic activity">
    <reaction evidence="5">
        <text>L-threonyl-[protein] + ATP = O-phospho-L-threonyl-[protein] + ADP + H(+)</text>
        <dbReference type="Rhea" id="RHEA:46608"/>
        <dbReference type="Rhea" id="RHEA-COMP:11060"/>
        <dbReference type="Rhea" id="RHEA-COMP:11605"/>
        <dbReference type="ChEBI" id="CHEBI:15378"/>
        <dbReference type="ChEBI" id="CHEBI:30013"/>
        <dbReference type="ChEBI" id="CHEBI:30616"/>
        <dbReference type="ChEBI" id="CHEBI:61977"/>
        <dbReference type="ChEBI" id="CHEBI:456216"/>
        <dbReference type="EC" id="2.7.11.1"/>
    </reaction>
</comment>
<feature type="signal peptide" evidence="8">
    <location>
        <begin position="1"/>
        <end position="23"/>
    </location>
</feature>
<organism evidence="11 12">
    <name type="scientific">Ilex paraguariensis</name>
    <name type="common">yerba mate</name>
    <dbReference type="NCBI Taxonomy" id="185542"/>
    <lineage>
        <taxon>Eukaryota</taxon>
        <taxon>Viridiplantae</taxon>
        <taxon>Streptophyta</taxon>
        <taxon>Embryophyta</taxon>
        <taxon>Tracheophyta</taxon>
        <taxon>Spermatophyta</taxon>
        <taxon>Magnoliopsida</taxon>
        <taxon>eudicotyledons</taxon>
        <taxon>Gunneridae</taxon>
        <taxon>Pentapetalae</taxon>
        <taxon>asterids</taxon>
        <taxon>campanulids</taxon>
        <taxon>Aquifoliales</taxon>
        <taxon>Aquifoliaceae</taxon>
        <taxon>Ilex</taxon>
    </lineage>
</organism>
<keyword evidence="7" id="KW-0812">Transmembrane</keyword>
<keyword evidence="12" id="KW-1185">Reference proteome</keyword>
<keyword evidence="7" id="KW-1133">Transmembrane helix</keyword>
<dbReference type="InterPro" id="IPR025287">
    <property type="entry name" value="WAK_GUB"/>
</dbReference>
<evidence type="ECO:0000259" key="10">
    <source>
        <dbReference type="Pfam" id="PF14380"/>
    </source>
</evidence>
<evidence type="ECO:0000256" key="6">
    <source>
        <dbReference type="ARBA" id="ARBA00048679"/>
    </source>
</evidence>
<dbReference type="GO" id="GO:0004674">
    <property type="term" value="F:protein serine/threonine kinase activity"/>
    <property type="evidence" value="ECO:0007669"/>
    <property type="project" value="UniProtKB-EC"/>
</dbReference>
<evidence type="ECO:0000256" key="3">
    <source>
        <dbReference type="ARBA" id="ARBA00022729"/>
    </source>
</evidence>
<dbReference type="GO" id="GO:0016020">
    <property type="term" value="C:membrane"/>
    <property type="evidence" value="ECO:0007669"/>
    <property type="project" value="UniProtKB-SubCell"/>
</dbReference>
<keyword evidence="4" id="KW-0325">Glycoprotein</keyword>
<evidence type="ECO:0000256" key="5">
    <source>
        <dbReference type="ARBA" id="ARBA00047899"/>
    </source>
</evidence>
<feature type="domain" description="Wall-associated receptor kinase C-terminal" evidence="10">
    <location>
        <begin position="146"/>
        <end position="245"/>
    </location>
</feature>
<accession>A0ABC8SPR9</accession>